<gene>
    <name evidence="1" type="ORF">ABZ510_31225</name>
</gene>
<dbReference type="InterPro" id="IPR036890">
    <property type="entry name" value="HATPase_C_sf"/>
</dbReference>
<dbReference type="GO" id="GO:0005524">
    <property type="term" value="F:ATP binding"/>
    <property type="evidence" value="ECO:0007669"/>
    <property type="project" value="UniProtKB-KW"/>
</dbReference>
<keyword evidence="1" id="KW-0547">Nucleotide-binding</keyword>
<dbReference type="Proteomes" id="UP001550628">
    <property type="component" value="Unassembled WGS sequence"/>
</dbReference>
<dbReference type="Gene3D" id="3.30.565.10">
    <property type="entry name" value="Histidine kinase-like ATPase, C-terminal domain"/>
    <property type="match status" value="1"/>
</dbReference>
<comment type="caution">
    <text evidence="1">The sequence shown here is derived from an EMBL/GenBank/DDBJ whole genome shotgun (WGS) entry which is preliminary data.</text>
</comment>
<accession>A0ABV2WZN3</accession>
<dbReference type="EMBL" id="JBEYBF010000035">
    <property type="protein sequence ID" value="MEU1956306.1"/>
    <property type="molecule type" value="Genomic_DNA"/>
</dbReference>
<proteinExistence type="predicted"/>
<evidence type="ECO:0000313" key="1">
    <source>
        <dbReference type="EMBL" id="MEU1956306.1"/>
    </source>
</evidence>
<dbReference type="InterPro" id="IPR011856">
    <property type="entry name" value="tRNA_endonuc-like_dom_sf"/>
</dbReference>
<protein>
    <submittedName>
        <fullName evidence="1">ATP-binding protein</fullName>
    </submittedName>
</protein>
<reference evidence="1 2" key="1">
    <citation type="submission" date="2024-06" db="EMBL/GenBank/DDBJ databases">
        <title>The Natural Products Discovery Center: Release of the First 8490 Sequenced Strains for Exploring Actinobacteria Biosynthetic Diversity.</title>
        <authorList>
            <person name="Kalkreuter E."/>
            <person name="Kautsar S.A."/>
            <person name="Yang D."/>
            <person name="Bader C.D."/>
            <person name="Teijaro C.N."/>
            <person name="Fluegel L."/>
            <person name="Davis C.M."/>
            <person name="Simpson J.R."/>
            <person name="Lauterbach L."/>
            <person name="Steele A.D."/>
            <person name="Gui C."/>
            <person name="Meng S."/>
            <person name="Li G."/>
            <person name="Viehrig K."/>
            <person name="Ye F."/>
            <person name="Su P."/>
            <person name="Kiefer A.F."/>
            <person name="Nichols A."/>
            <person name="Cepeda A.J."/>
            <person name="Yan W."/>
            <person name="Fan B."/>
            <person name="Jiang Y."/>
            <person name="Adhikari A."/>
            <person name="Zheng C.-J."/>
            <person name="Schuster L."/>
            <person name="Cowan T.M."/>
            <person name="Smanski M.J."/>
            <person name="Chevrette M.G."/>
            <person name="De Carvalho L.P.S."/>
            <person name="Shen B."/>
        </authorList>
    </citation>
    <scope>NUCLEOTIDE SEQUENCE [LARGE SCALE GENOMIC DNA]</scope>
    <source>
        <strain evidence="1 2">NPDC019708</strain>
    </source>
</reference>
<keyword evidence="1" id="KW-0067">ATP-binding</keyword>
<evidence type="ECO:0000313" key="2">
    <source>
        <dbReference type="Proteomes" id="UP001550628"/>
    </source>
</evidence>
<dbReference type="Gene3D" id="3.40.1350.10">
    <property type="match status" value="1"/>
</dbReference>
<dbReference type="Pfam" id="PF13589">
    <property type="entry name" value="HATPase_c_3"/>
    <property type="match status" value="1"/>
</dbReference>
<dbReference type="SUPFAM" id="SSF55874">
    <property type="entry name" value="ATPase domain of HSP90 chaperone/DNA topoisomerase II/histidine kinase"/>
    <property type="match status" value="1"/>
</dbReference>
<organism evidence="1 2">
    <name type="scientific">Nocardia rhamnosiphila</name>
    <dbReference type="NCBI Taxonomy" id="426716"/>
    <lineage>
        <taxon>Bacteria</taxon>
        <taxon>Bacillati</taxon>
        <taxon>Actinomycetota</taxon>
        <taxon>Actinomycetes</taxon>
        <taxon>Mycobacteriales</taxon>
        <taxon>Nocardiaceae</taxon>
        <taxon>Nocardia</taxon>
    </lineage>
</organism>
<dbReference type="RefSeq" id="WP_356959015.1">
    <property type="nucleotide sequence ID" value="NZ_JBEYBD010000021.1"/>
</dbReference>
<sequence length="661" mass="74521">MADLRLQASDDHVARIAHEGDPVRAVVELVWNAIDAEATNVNVVLKRSLSEAIQEVQVVDDGHGITGDEVASTFGRIGGSWKKLTEKSKNDKRTLHGKLGEGRLRALALGSRVTWASRSTSITGEHEVITISGNRRERDRFVWDRRPASGDERASGTTVTAVNDEQRSLGALEAKDIIATLRAHFAPVLLNDDTLTITYDGSTLDPAEEIMHDTPIAITFGENNSQSATVRIIEWRTGQHRAIYVGPDTDHFQYETSGDSIDKLFSFSAYVTWNGLGHEELGLLGLHEMAPGNVGELWNSVRRAVREHFNTRRRERRREQIEEWRDKGIYPYTSAPTTEAEQAERAVFDAISGTIANQIPKSKREAQLTLNLLKNALHHDPEKLTTILHEVVSLSEDDRDTLTKLLRETTLPAIIRSANLIANRHKFLAGLRHLLFDPNDSGGIGERDHLHKILEHHLWIFGEAYHLMSSERSLTELLRNHLKLEGLPSRDVETVRRWDGKTGRTDLHLAAKASEHDRLRHLIVELKAPDITIGRKEVDQVEDYANAVLSNNAFKSDNAIWDIILVVNDFDDVVRRRIKEEYRSTGLVFEPPHEPGLPQMRVYVRRWSDIIAENQRRLEFVTSALEHDPSIAEGLKYVREEYSDLLPASLQSTTGDEAEAV</sequence>
<name>A0ABV2WZN3_9NOCA</name>
<keyword evidence="2" id="KW-1185">Reference proteome</keyword>